<reference evidence="2" key="2">
    <citation type="submission" date="2013-06" db="EMBL/GenBank/DDBJ databases">
        <authorList>
            <consortium name="DOE Joint Genome Institute"/>
            <person name="Riley R."/>
            <person name="Floudas D."/>
            <person name="Binder M."/>
            <person name="Barry K."/>
            <person name="Blanchette R.A."/>
            <person name="Henrissat B."/>
            <person name="Martinez A.T."/>
            <person name="Otillar R."/>
            <person name="Spatafora J.W."/>
            <person name="Yadav J.S."/>
            <person name="Aerts A."/>
            <person name="Benoit I."/>
            <person name="Boyd A."/>
            <person name="Carlson A."/>
            <person name="Copeland A."/>
            <person name="Coutinho P.M."/>
            <person name="De Vries R.P."/>
            <person name="Ferreira P."/>
            <person name="Findley K."/>
            <person name="Foster B."/>
            <person name="Gaskell J."/>
            <person name="Glotzer D."/>
            <person name="Gorecki P."/>
            <person name="Heitman J."/>
            <person name="Hesse C."/>
            <person name="Hori C."/>
            <person name="Igarashi K."/>
            <person name="Jurgens J.A."/>
            <person name="Kallen N."/>
            <person name="Kersten P."/>
            <person name="Kohler A."/>
            <person name="Kues U."/>
            <person name="Kumar T.K."/>
            <person name="Kuo A."/>
            <person name="LaButti K."/>
            <person name="Larrondo L.F."/>
            <person name="Lindquist E."/>
            <person name="Ling A."/>
            <person name="Lombard V."/>
            <person name="Lucas S."/>
            <person name="Lundell T."/>
            <person name="Martin R."/>
            <person name="McLaughlin D.J."/>
            <person name="Morgenstern I."/>
            <person name="Morin E."/>
            <person name="Murat C."/>
            <person name="Nagy L.G."/>
            <person name="Nolan M."/>
            <person name="Ohm R.A."/>
            <person name="Patyshakuliyeva A."/>
            <person name="Rokas A."/>
            <person name="Ruiz-Duenas F.J."/>
            <person name="Sabat G."/>
            <person name="Salamov A."/>
            <person name="Samejima M."/>
            <person name="Schmutz J."/>
            <person name="Slot J.C."/>
            <person name="St John F."/>
            <person name="Stenlid J."/>
            <person name="Sun H."/>
            <person name="Sun S."/>
            <person name="Syed K."/>
            <person name="Tsang A."/>
            <person name="Wiebenga A."/>
            <person name="Young D."/>
            <person name="Pisabarro A."/>
            <person name="Eastwood D.C."/>
            <person name="Martin F."/>
            <person name="Cullen D."/>
            <person name="Hibbett D.S."/>
            <person name="Grigoriev I.V."/>
        </authorList>
    </citation>
    <scope>NUCLEOTIDE SEQUENCE</scope>
    <source>
        <strain evidence="2">FP-58527 SS1</strain>
    </source>
</reference>
<protein>
    <submittedName>
        <fullName evidence="2">Uncharacterized protein</fullName>
    </submittedName>
</protein>
<keyword evidence="3" id="KW-1185">Reference proteome</keyword>
<dbReference type="AlphaFoldDB" id="S8ESR3"/>
<evidence type="ECO:0000313" key="1">
    <source>
        <dbReference type="EMBL" id="EPS92753.1"/>
    </source>
</evidence>
<feature type="non-terminal residue" evidence="2">
    <location>
        <position position="1"/>
    </location>
</feature>
<dbReference type="EMBL" id="KE504362">
    <property type="protein sequence ID" value="EPS92753.1"/>
    <property type="molecule type" value="Genomic_DNA"/>
</dbReference>
<dbReference type="EMBL" id="KE504361">
    <property type="protein sequence ID" value="EPS92755.1"/>
    <property type="molecule type" value="Genomic_DNA"/>
</dbReference>
<sequence length="116" mass="13010">LRCLPPILNATRPAETTIEASLMKLSLIRARTHVALYAHTSPNRPPPTMGRALTTAVDKLRSKQRAQVDEERELDAQLAAYESMVAVLSLVGGREGDMPRVKRETEECRKYLRRLG</sequence>
<feature type="non-terminal residue" evidence="2">
    <location>
        <position position="116"/>
    </location>
</feature>
<dbReference type="eggNOG" id="ENOG502SUQ5">
    <property type="taxonomic scope" value="Eukaryota"/>
</dbReference>
<proteinExistence type="predicted"/>
<accession>S8ESR3</accession>
<dbReference type="Proteomes" id="UP000015241">
    <property type="component" value="Unassembled WGS sequence"/>
</dbReference>
<reference evidence="2 3" key="1">
    <citation type="journal article" date="2012" name="Science">
        <title>The Paleozoic origin of enzymatic lignin decomposition reconstructed from 31 fungal genomes.</title>
        <authorList>
            <person name="Floudas D."/>
            <person name="Binder M."/>
            <person name="Riley R."/>
            <person name="Barry K."/>
            <person name="Blanchette R.A."/>
            <person name="Henrissat B."/>
            <person name="Martinez A.T."/>
            <person name="Otillar R."/>
            <person name="Spatafora J.W."/>
            <person name="Yadav J.S."/>
            <person name="Aerts A."/>
            <person name="Benoit I."/>
            <person name="Boyd A."/>
            <person name="Carlson A."/>
            <person name="Copeland A."/>
            <person name="Coutinho P.M."/>
            <person name="de Vries R.P."/>
            <person name="Ferreira P."/>
            <person name="Findley K."/>
            <person name="Foster B."/>
            <person name="Gaskell J."/>
            <person name="Glotzer D."/>
            <person name="Gorecki P."/>
            <person name="Heitman J."/>
            <person name="Hesse C."/>
            <person name="Hori C."/>
            <person name="Igarashi K."/>
            <person name="Jurgens J.A."/>
            <person name="Kallen N."/>
            <person name="Kersten P."/>
            <person name="Kohler A."/>
            <person name="Kuees U."/>
            <person name="Kumar T.K.A."/>
            <person name="Kuo A."/>
            <person name="LaButti K."/>
            <person name="Larrondo L.F."/>
            <person name="Lindquist E."/>
            <person name="Ling A."/>
            <person name="Lombard V."/>
            <person name="Lucas S."/>
            <person name="Lundell T."/>
            <person name="Martin R."/>
            <person name="McLaughlin D.J."/>
            <person name="Morgenstern I."/>
            <person name="Morin E."/>
            <person name="Murat C."/>
            <person name="Nagy L.G."/>
            <person name="Nolan M."/>
            <person name="Ohm R.A."/>
            <person name="Patyshakuliyeva A."/>
            <person name="Rokas A."/>
            <person name="Ruiz-Duenas F.J."/>
            <person name="Sabat G."/>
            <person name="Salamov A."/>
            <person name="Samejima M."/>
            <person name="Schmutz J."/>
            <person name="Slot J.C."/>
            <person name="St John F."/>
            <person name="Stenlid J."/>
            <person name="Sun H."/>
            <person name="Sun S."/>
            <person name="Syed K."/>
            <person name="Tsang A."/>
            <person name="Wiebenga A."/>
            <person name="Young D."/>
            <person name="Pisabarro A."/>
            <person name="Eastwood D.C."/>
            <person name="Martin F."/>
            <person name="Cullen D."/>
            <person name="Grigoriev I.V."/>
            <person name="Hibbett D.S."/>
        </authorList>
    </citation>
    <scope>NUCLEOTIDE SEQUENCE</scope>
    <source>
        <strain evidence="3">FP-58527</strain>
        <strain evidence="2">FP-58527 SS1</strain>
    </source>
</reference>
<dbReference type="HOGENOM" id="CLU_1830058_0_0_1"/>
<organism evidence="2 3">
    <name type="scientific">Fomitopsis schrenkii</name>
    <name type="common">Brown rot fungus</name>
    <dbReference type="NCBI Taxonomy" id="2126942"/>
    <lineage>
        <taxon>Eukaryota</taxon>
        <taxon>Fungi</taxon>
        <taxon>Dikarya</taxon>
        <taxon>Basidiomycota</taxon>
        <taxon>Agaricomycotina</taxon>
        <taxon>Agaricomycetes</taxon>
        <taxon>Polyporales</taxon>
        <taxon>Fomitopsis</taxon>
    </lineage>
</organism>
<name>S8ESR3_FOMSC</name>
<evidence type="ECO:0000313" key="3">
    <source>
        <dbReference type="Proteomes" id="UP000015241"/>
    </source>
</evidence>
<dbReference type="OrthoDB" id="3244737at2759"/>
<gene>
    <name evidence="1" type="ORF">FOMPIDRAFT_1107148</name>
    <name evidence="2" type="ORF">FOMPIDRAFT_1109404</name>
</gene>
<evidence type="ECO:0000313" key="2">
    <source>
        <dbReference type="EMBL" id="EPS92755.1"/>
    </source>
</evidence>